<evidence type="ECO:0000313" key="8">
    <source>
        <dbReference type="EMBL" id="MCO6024871.1"/>
    </source>
</evidence>
<protein>
    <recommendedName>
        <fullName evidence="6">7,8-dihydroneopterin aldolase</fullName>
        <ecNumber evidence="6">4.1.2.25</ecNumber>
    </recommendedName>
</protein>
<comment type="similarity">
    <text evidence="3 6">Belongs to the DHNA family.</text>
</comment>
<dbReference type="NCBIfam" id="TIGR00526">
    <property type="entry name" value="folB_dom"/>
    <property type="match status" value="1"/>
</dbReference>
<dbReference type="PANTHER" id="PTHR42844:SF1">
    <property type="entry name" value="DIHYDRONEOPTERIN ALDOLASE 1-RELATED"/>
    <property type="match status" value="1"/>
</dbReference>
<evidence type="ECO:0000313" key="9">
    <source>
        <dbReference type="Proteomes" id="UP001204015"/>
    </source>
</evidence>
<comment type="caution">
    <text evidence="8">The sequence shown here is derived from an EMBL/GenBank/DDBJ whole genome shotgun (WGS) entry which is preliminary data.</text>
</comment>
<keyword evidence="5 6" id="KW-0456">Lyase</keyword>
<dbReference type="InterPro" id="IPR043133">
    <property type="entry name" value="GTP-CH-I_C/QueF"/>
</dbReference>
<dbReference type="RefSeq" id="WP_252760232.1">
    <property type="nucleotide sequence ID" value="NZ_JAMXLY010000007.1"/>
</dbReference>
<evidence type="ECO:0000256" key="5">
    <source>
        <dbReference type="ARBA" id="ARBA00023239"/>
    </source>
</evidence>
<proteinExistence type="inferred from homology"/>
<organism evidence="8 9">
    <name type="scientific">Segatella cerevisiae</name>
    <dbReference type="NCBI Taxonomy" id="2053716"/>
    <lineage>
        <taxon>Bacteria</taxon>
        <taxon>Pseudomonadati</taxon>
        <taxon>Bacteroidota</taxon>
        <taxon>Bacteroidia</taxon>
        <taxon>Bacteroidales</taxon>
        <taxon>Prevotellaceae</taxon>
        <taxon>Segatella</taxon>
    </lineage>
</organism>
<dbReference type="PANTHER" id="PTHR42844">
    <property type="entry name" value="DIHYDRONEOPTERIN ALDOLASE 1-RELATED"/>
    <property type="match status" value="1"/>
</dbReference>
<dbReference type="Proteomes" id="UP001204015">
    <property type="component" value="Unassembled WGS sequence"/>
</dbReference>
<evidence type="ECO:0000256" key="3">
    <source>
        <dbReference type="ARBA" id="ARBA00005708"/>
    </source>
</evidence>
<sequence length="124" mass="14046">MKLTDSEIVLKGMRFHAFHGVGAQEHLTGNDYIVDLCVRYSIEKAMYSDDLEDTLNYADLYKIVNQEMQTPSLLLERVTGRIAERLFHAFPSIQAVDMNLMKLNPPIGADCEGALIKSHFINDN</sequence>
<evidence type="ECO:0000256" key="1">
    <source>
        <dbReference type="ARBA" id="ARBA00001353"/>
    </source>
</evidence>
<evidence type="ECO:0000256" key="6">
    <source>
        <dbReference type="RuleBase" id="RU362079"/>
    </source>
</evidence>
<keyword evidence="4 6" id="KW-0289">Folate biosynthesis</keyword>
<dbReference type="InterPro" id="IPR006156">
    <property type="entry name" value="Dihydroneopterin_aldolase"/>
</dbReference>
<accession>A0ABT1BUV5</accession>
<dbReference type="Pfam" id="PF02152">
    <property type="entry name" value="FolB"/>
    <property type="match status" value="1"/>
</dbReference>
<evidence type="ECO:0000256" key="2">
    <source>
        <dbReference type="ARBA" id="ARBA00005013"/>
    </source>
</evidence>
<keyword evidence="9" id="KW-1185">Reference proteome</keyword>
<dbReference type="SMART" id="SM00905">
    <property type="entry name" value="FolB"/>
    <property type="match status" value="1"/>
</dbReference>
<evidence type="ECO:0000259" key="7">
    <source>
        <dbReference type="SMART" id="SM00905"/>
    </source>
</evidence>
<name>A0ABT1BUV5_9BACT</name>
<dbReference type="InterPro" id="IPR006157">
    <property type="entry name" value="FolB_dom"/>
</dbReference>
<feature type="domain" description="Dihydroneopterin aldolase/epimerase" evidence="7">
    <location>
        <begin position="8"/>
        <end position="118"/>
    </location>
</feature>
<evidence type="ECO:0000256" key="4">
    <source>
        <dbReference type="ARBA" id="ARBA00022909"/>
    </source>
</evidence>
<dbReference type="NCBIfam" id="TIGR00525">
    <property type="entry name" value="folB"/>
    <property type="match status" value="1"/>
</dbReference>
<dbReference type="Gene3D" id="3.30.1130.10">
    <property type="match status" value="1"/>
</dbReference>
<dbReference type="SUPFAM" id="SSF55620">
    <property type="entry name" value="Tetrahydrobiopterin biosynthesis enzymes-like"/>
    <property type="match status" value="1"/>
</dbReference>
<comment type="function">
    <text evidence="6">Catalyzes the conversion of 7,8-dihydroneopterin to 6-hydroxymethyl-7,8-dihydropterin.</text>
</comment>
<gene>
    <name evidence="8" type="primary">folB</name>
    <name evidence="8" type="ORF">NG821_03260</name>
</gene>
<comment type="catalytic activity">
    <reaction evidence="1 6">
        <text>7,8-dihydroneopterin = 6-hydroxymethyl-7,8-dihydropterin + glycolaldehyde</text>
        <dbReference type="Rhea" id="RHEA:10540"/>
        <dbReference type="ChEBI" id="CHEBI:17001"/>
        <dbReference type="ChEBI" id="CHEBI:17071"/>
        <dbReference type="ChEBI" id="CHEBI:44841"/>
        <dbReference type="EC" id="4.1.2.25"/>
    </reaction>
</comment>
<reference evidence="8 9" key="1">
    <citation type="submission" date="2022-06" db="EMBL/GenBank/DDBJ databases">
        <title>A taxonomic note on the genus Prevotella: Description of four novel genera and emended description of the genera Hallella and Xylanibacter.</title>
        <authorList>
            <person name="Hitch T.C.A."/>
        </authorList>
    </citation>
    <scope>NUCLEOTIDE SEQUENCE [LARGE SCALE GENOMIC DNA]</scope>
    <source>
        <strain evidence="8 9">DSM 100619</strain>
    </source>
</reference>
<dbReference type="EC" id="4.1.2.25" evidence="6"/>
<dbReference type="GO" id="GO:0004150">
    <property type="term" value="F:dihydroneopterin aldolase activity"/>
    <property type="evidence" value="ECO:0007669"/>
    <property type="project" value="UniProtKB-EC"/>
</dbReference>
<comment type="pathway">
    <text evidence="2 6">Cofactor biosynthesis; tetrahydrofolate biosynthesis; 2-amino-4-hydroxy-6-hydroxymethyl-7,8-dihydropteridine diphosphate from 7,8-dihydroneopterin triphosphate: step 3/4.</text>
</comment>
<dbReference type="EMBL" id="JAMXLY010000007">
    <property type="protein sequence ID" value="MCO6024871.1"/>
    <property type="molecule type" value="Genomic_DNA"/>
</dbReference>